<dbReference type="PROSITE" id="PS51000">
    <property type="entry name" value="HTH_DEOR_2"/>
    <property type="match status" value="1"/>
</dbReference>
<proteinExistence type="predicted"/>
<organism evidence="5 6">
    <name type="scientific">Pseudonocardia kunmingensis</name>
    <dbReference type="NCBI Taxonomy" id="630975"/>
    <lineage>
        <taxon>Bacteria</taxon>
        <taxon>Bacillati</taxon>
        <taxon>Actinomycetota</taxon>
        <taxon>Actinomycetes</taxon>
        <taxon>Pseudonocardiales</taxon>
        <taxon>Pseudonocardiaceae</taxon>
        <taxon>Pseudonocardia</taxon>
    </lineage>
</organism>
<dbReference type="PRINTS" id="PR00037">
    <property type="entry name" value="HTHLACR"/>
</dbReference>
<feature type="domain" description="HTH deoR-type" evidence="4">
    <location>
        <begin position="3"/>
        <end position="58"/>
    </location>
</feature>
<dbReference type="AlphaFoldDB" id="A0A543DJA8"/>
<dbReference type="InterPro" id="IPR014036">
    <property type="entry name" value="DeoR-like_C"/>
</dbReference>
<accession>A0A543DJA8</accession>
<evidence type="ECO:0000259" key="4">
    <source>
        <dbReference type="PROSITE" id="PS51000"/>
    </source>
</evidence>
<dbReference type="GO" id="GO:0003700">
    <property type="term" value="F:DNA-binding transcription factor activity"/>
    <property type="evidence" value="ECO:0007669"/>
    <property type="project" value="InterPro"/>
</dbReference>
<dbReference type="PANTHER" id="PTHR30363">
    <property type="entry name" value="HTH-TYPE TRANSCRIPTIONAL REGULATOR SRLR-RELATED"/>
    <property type="match status" value="1"/>
</dbReference>
<dbReference type="OrthoDB" id="7688673at2"/>
<dbReference type="Gene3D" id="3.40.50.1360">
    <property type="match status" value="1"/>
</dbReference>
<dbReference type="SUPFAM" id="SSF46785">
    <property type="entry name" value="Winged helix' DNA-binding domain"/>
    <property type="match status" value="1"/>
</dbReference>
<dbReference type="GO" id="GO:0003677">
    <property type="term" value="F:DNA binding"/>
    <property type="evidence" value="ECO:0007669"/>
    <property type="project" value="UniProtKB-KW"/>
</dbReference>
<evidence type="ECO:0000313" key="6">
    <source>
        <dbReference type="Proteomes" id="UP000315677"/>
    </source>
</evidence>
<keyword evidence="2" id="KW-0238">DNA-binding</keyword>
<dbReference type="InterPro" id="IPR036388">
    <property type="entry name" value="WH-like_DNA-bd_sf"/>
</dbReference>
<dbReference type="RefSeq" id="WP_142057605.1">
    <property type="nucleotide sequence ID" value="NZ_VFPA01000003.1"/>
</dbReference>
<dbReference type="PROSITE" id="PS00894">
    <property type="entry name" value="HTH_DEOR_1"/>
    <property type="match status" value="1"/>
</dbReference>
<dbReference type="SUPFAM" id="SSF100950">
    <property type="entry name" value="NagB/RpiA/CoA transferase-like"/>
    <property type="match status" value="1"/>
</dbReference>
<dbReference type="InterPro" id="IPR050313">
    <property type="entry name" value="Carb_Metab_HTH_regulators"/>
</dbReference>
<dbReference type="InterPro" id="IPR018356">
    <property type="entry name" value="Tscrpt_reg_HTH_DeoR_CS"/>
</dbReference>
<dbReference type="InterPro" id="IPR001034">
    <property type="entry name" value="DeoR_HTH"/>
</dbReference>
<gene>
    <name evidence="5" type="ORF">FB558_5185</name>
</gene>
<reference evidence="5 6" key="1">
    <citation type="submission" date="2019-06" db="EMBL/GenBank/DDBJ databases">
        <title>Sequencing the genomes of 1000 actinobacteria strains.</title>
        <authorList>
            <person name="Klenk H.-P."/>
        </authorList>
    </citation>
    <scope>NUCLEOTIDE SEQUENCE [LARGE SCALE GENOMIC DNA]</scope>
    <source>
        <strain evidence="5 6">DSM 45301</strain>
    </source>
</reference>
<dbReference type="EMBL" id="VFPA01000003">
    <property type="protein sequence ID" value="TQM09426.1"/>
    <property type="molecule type" value="Genomic_DNA"/>
</dbReference>
<evidence type="ECO:0000313" key="5">
    <source>
        <dbReference type="EMBL" id="TQM09426.1"/>
    </source>
</evidence>
<evidence type="ECO:0000256" key="1">
    <source>
        <dbReference type="ARBA" id="ARBA00023015"/>
    </source>
</evidence>
<keyword evidence="6" id="KW-1185">Reference proteome</keyword>
<keyword evidence="3" id="KW-0804">Transcription</keyword>
<comment type="caution">
    <text evidence="5">The sequence shown here is derived from an EMBL/GenBank/DDBJ whole genome shotgun (WGS) entry which is preliminary data.</text>
</comment>
<evidence type="ECO:0000256" key="3">
    <source>
        <dbReference type="ARBA" id="ARBA00023163"/>
    </source>
</evidence>
<dbReference type="SMART" id="SM00420">
    <property type="entry name" value="HTH_DEOR"/>
    <property type="match status" value="1"/>
</dbReference>
<dbReference type="InterPro" id="IPR037171">
    <property type="entry name" value="NagB/RpiA_transferase-like"/>
</dbReference>
<dbReference type="Gene3D" id="1.10.10.10">
    <property type="entry name" value="Winged helix-like DNA-binding domain superfamily/Winged helix DNA-binding domain"/>
    <property type="match status" value="1"/>
</dbReference>
<dbReference type="PANTHER" id="PTHR30363:SF44">
    <property type="entry name" value="AGA OPERON TRANSCRIPTIONAL REPRESSOR-RELATED"/>
    <property type="match status" value="1"/>
</dbReference>
<name>A0A543DJA8_9PSEU</name>
<evidence type="ECO:0000256" key="2">
    <source>
        <dbReference type="ARBA" id="ARBA00023125"/>
    </source>
</evidence>
<dbReference type="Pfam" id="PF00455">
    <property type="entry name" value="DeoRC"/>
    <property type="match status" value="1"/>
</dbReference>
<dbReference type="Pfam" id="PF08220">
    <property type="entry name" value="HTH_DeoR"/>
    <property type="match status" value="1"/>
</dbReference>
<dbReference type="Proteomes" id="UP000315677">
    <property type="component" value="Unassembled WGS sequence"/>
</dbReference>
<keyword evidence="1" id="KW-0805">Transcription regulation</keyword>
<sequence>MTRHERLTALLGLLAEQERIEVDDAATALGVSPATIRRDLDHLAQQQLLVRTHGGAIAGNVAYDLPLRYKTARRAEEKQRIAEVAAGLVGPGAVLGMNGGTTTTEVARALAVRSDAAAGGAGEVTVVTNALNIAADLTVRPHIKVVVTGGVARHQSYELIGPLVGRVLDELTLDMVFLGVDGLHSRHGASAHHEGEASINRLMAGHARQVVVVADSSKLDKRAFARICHVHEMHTLVTDSGAPDDVVERFEEQGVRVLRA</sequence>
<protein>
    <submittedName>
        <fullName evidence="5">DeoR family transcriptional regulator</fullName>
    </submittedName>
</protein>
<dbReference type="InterPro" id="IPR036390">
    <property type="entry name" value="WH_DNA-bd_sf"/>
</dbReference>
<dbReference type="SMART" id="SM01134">
    <property type="entry name" value="DeoRC"/>
    <property type="match status" value="1"/>
</dbReference>